<dbReference type="PANTHER" id="PTHR28071">
    <property type="entry name" value="REDOX PROTEIN FMP46, MITOCHONDRIAL-RELATED"/>
    <property type="match status" value="1"/>
</dbReference>
<gene>
    <name evidence="7" type="ORF">BDV28DRAFT_139146</name>
</gene>
<dbReference type="GO" id="GO:0016491">
    <property type="term" value="F:oxidoreductase activity"/>
    <property type="evidence" value="ECO:0007669"/>
    <property type="project" value="UniProtKB-KW"/>
</dbReference>
<dbReference type="Pfam" id="PF07955">
    <property type="entry name" value="DUF1687"/>
    <property type="match status" value="1"/>
</dbReference>
<comment type="function">
    <text evidence="1">Putative mitochondrial redox protein which could be involved in the reduction of small toxic molecules.</text>
</comment>
<evidence type="ECO:0000256" key="4">
    <source>
        <dbReference type="ARBA" id="ARBA00022946"/>
    </source>
</evidence>
<keyword evidence="5" id="KW-0560">Oxidoreductase</keyword>
<evidence type="ECO:0000256" key="3">
    <source>
        <dbReference type="ARBA" id="ARBA00009734"/>
    </source>
</evidence>
<dbReference type="OrthoDB" id="59229at2759"/>
<dbReference type="EMBL" id="ML739225">
    <property type="protein sequence ID" value="KAE8350436.1"/>
    <property type="molecule type" value="Genomic_DNA"/>
</dbReference>
<evidence type="ECO:0000313" key="7">
    <source>
        <dbReference type="EMBL" id="KAE8350436.1"/>
    </source>
</evidence>
<dbReference type="GO" id="GO:0005739">
    <property type="term" value="C:mitochondrion"/>
    <property type="evidence" value="ECO:0007669"/>
    <property type="project" value="UniProtKB-SubCell"/>
</dbReference>
<keyword evidence="8" id="KW-1185">Reference proteome</keyword>
<evidence type="ECO:0000313" key="8">
    <source>
        <dbReference type="Proteomes" id="UP000327118"/>
    </source>
</evidence>
<comment type="subcellular location">
    <subcellularLocation>
        <location evidence="2">Mitochondrion</location>
    </subcellularLocation>
</comment>
<dbReference type="AlphaFoldDB" id="A0A5N6Z0G7"/>
<evidence type="ECO:0000256" key="5">
    <source>
        <dbReference type="ARBA" id="ARBA00023002"/>
    </source>
</evidence>
<name>A0A5N6Z0G7_9EURO</name>
<protein>
    <submittedName>
        <fullName evidence="7">Thioredoxin-like protein</fullName>
    </submittedName>
</protein>
<dbReference type="InterPro" id="IPR036249">
    <property type="entry name" value="Thioredoxin-like_sf"/>
</dbReference>
<dbReference type="InterPro" id="IPR012882">
    <property type="entry name" value="Fmp46"/>
</dbReference>
<reference evidence="8" key="1">
    <citation type="submission" date="2019-04" db="EMBL/GenBank/DDBJ databases">
        <title>Friends and foes A comparative genomics studyof 23 Aspergillus species from section Flavi.</title>
        <authorList>
            <consortium name="DOE Joint Genome Institute"/>
            <person name="Kjaerbolling I."/>
            <person name="Vesth T."/>
            <person name="Frisvad J.C."/>
            <person name="Nybo J.L."/>
            <person name="Theobald S."/>
            <person name="Kildgaard S."/>
            <person name="Isbrandt T."/>
            <person name="Kuo A."/>
            <person name="Sato A."/>
            <person name="Lyhne E.K."/>
            <person name="Kogle M.E."/>
            <person name="Wiebenga A."/>
            <person name="Kun R.S."/>
            <person name="Lubbers R.J."/>
            <person name="Makela M.R."/>
            <person name="Barry K."/>
            <person name="Chovatia M."/>
            <person name="Clum A."/>
            <person name="Daum C."/>
            <person name="Haridas S."/>
            <person name="He G."/>
            <person name="LaButti K."/>
            <person name="Lipzen A."/>
            <person name="Mondo S."/>
            <person name="Riley R."/>
            <person name="Salamov A."/>
            <person name="Simmons B.A."/>
            <person name="Magnuson J.K."/>
            <person name="Henrissat B."/>
            <person name="Mortensen U.H."/>
            <person name="Larsen T.O."/>
            <person name="Devries R.P."/>
            <person name="Grigoriev I.V."/>
            <person name="Machida M."/>
            <person name="Baker S.E."/>
            <person name="Andersen M.R."/>
        </authorList>
    </citation>
    <scope>NUCLEOTIDE SEQUENCE [LARGE SCALE GENOMIC DNA]</scope>
    <source>
        <strain evidence="8">CBS 553.77</strain>
    </source>
</reference>
<sequence length="145" mass="15760">MVFRFPKTLDPITLFHNPSSQASKNALATLKRALTAAEAGEAQTTKRGEFQLEVTTAPPTTDQLRNILDYVTGDPAGAGNNRVFYAVEQVVKGARDAEDAVKRFKEGGLDGGFVRPVTVDWTNGRAVVGDNESEILKMVHQLDVD</sequence>
<dbReference type="SUPFAM" id="SSF52833">
    <property type="entry name" value="Thioredoxin-like"/>
    <property type="match status" value="1"/>
</dbReference>
<dbReference type="PANTHER" id="PTHR28071:SF1">
    <property type="entry name" value="REDOX PROTEIN FMP46, MITOCHONDRIAL-RELATED"/>
    <property type="match status" value="1"/>
</dbReference>
<keyword evidence="6" id="KW-0496">Mitochondrion</keyword>
<keyword evidence="4" id="KW-0809">Transit peptide</keyword>
<evidence type="ECO:0000256" key="2">
    <source>
        <dbReference type="ARBA" id="ARBA00004173"/>
    </source>
</evidence>
<evidence type="ECO:0000256" key="6">
    <source>
        <dbReference type="ARBA" id="ARBA00023128"/>
    </source>
</evidence>
<comment type="similarity">
    <text evidence="3">Belongs to the FMP46 family.</text>
</comment>
<dbReference type="Proteomes" id="UP000327118">
    <property type="component" value="Unassembled WGS sequence"/>
</dbReference>
<organism evidence="7 8">
    <name type="scientific">Aspergillus coremiiformis</name>
    <dbReference type="NCBI Taxonomy" id="138285"/>
    <lineage>
        <taxon>Eukaryota</taxon>
        <taxon>Fungi</taxon>
        <taxon>Dikarya</taxon>
        <taxon>Ascomycota</taxon>
        <taxon>Pezizomycotina</taxon>
        <taxon>Eurotiomycetes</taxon>
        <taxon>Eurotiomycetidae</taxon>
        <taxon>Eurotiales</taxon>
        <taxon>Aspergillaceae</taxon>
        <taxon>Aspergillus</taxon>
        <taxon>Aspergillus subgen. Circumdati</taxon>
    </lineage>
</organism>
<evidence type="ECO:0000256" key="1">
    <source>
        <dbReference type="ARBA" id="ARBA00002963"/>
    </source>
</evidence>
<proteinExistence type="inferred from homology"/>
<accession>A0A5N6Z0G7</accession>
<dbReference type="Gene3D" id="3.40.30.10">
    <property type="entry name" value="Glutaredoxin"/>
    <property type="match status" value="1"/>
</dbReference>